<dbReference type="EMBL" id="CADCXU010031249">
    <property type="protein sequence ID" value="CAB0017346.1"/>
    <property type="molecule type" value="Genomic_DNA"/>
</dbReference>
<feature type="non-terminal residue" evidence="1">
    <location>
        <position position="68"/>
    </location>
</feature>
<organism evidence="1 2">
    <name type="scientific">Nesidiocoris tenuis</name>
    <dbReference type="NCBI Taxonomy" id="355587"/>
    <lineage>
        <taxon>Eukaryota</taxon>
        <taxon>Metazoa</taxon>
        <taxon>Ecdysozoa</taxon>
        <taxon>Arthropoda</taxon>
        <taxon>Hexapoda</taxon>
        <taxon>Insecta</taxon>
        <taxon>Pterygota</taxon>
        <taxon>Neoptera</taxon>
        <taxon>Paraneoptera</taxon>
        <taxon>Hemiptera</taxon>
        <taxon>Heteroptera</taxon>
        <taxon>Panheteroptera</taxon>
        <taxon>Cimicomorpha</taxon>
        <taxon>Miridae</taxon>
        <taxon>Dicyphina</taxon>
        <taxon>Nesidiocoris</taxon>
    </lineage>
</organism>
<evidence type="ECO:0000313" key="1">
    <source>
        <dbReference type="EMBL" id="CAB0017346.1"/>
    </source>
</evidence>
<protein>
    <submittedName>
        <fullName evidence="1">Uncharacterized protein</fullName>
    </submittedName>
</protein>
<sequence>LGEMQGKLLSAYSMASMGGWYLYLQTQQSVLQQRTNAKKVLHDLERKFATLQHNSRDPGFLRYKQLSE</sequence>
<evidence type="ECO:0000313" key="2">
    <source>
        <dbReference type="Proteomes" id="UP000479000"/>
    </source>
</evidence>
<name>A0A6H5HRD8_9HEMI</name>
<dbReference type="Proteomes" id="UP000479000">
    <property type="component" value="Unassembled WGS sequence"/>
</dbReference>
<dbReference type="AlphaFoldDB" id="A0A6H5HRD8"/>
<feature type="non-terminal residue" evidence="1">
    <location>
        <position position="1"/>
    </location>
</feature>
<keyword evidence="2" id="KW-1185">Reference proteome</keyword>
<accession>A0A6H5HRD8</accession>
<reference evidence="1 2" key="1">
    <citation type="submission" date="2020-02" db="EMBL/GenBank/DDBJ databases">
        <authorList>
            <person name="Ferguson B K."/>
        </authorList>
    </citation>
    <scope>NUCLEOTIDE SEQUENCE [LARGE SCALE GENOMIC DNA]</scope>
</reference>
<proteinExistence type="predicted"/>
<gene>
    <name evidence="1" type="ORF">NTEN_LOCUS21366</name>
</gene>